<reference evidence="8 9" key="1">
    <citation type="submission" date="2019-01" db="EMBL/GenBank/DDBJ databases">
        <title>Mucilaginibacter antarcticum sp. nov., isolated from antarctic soil.</title>
        <authorList>
            <person name="Yan Y.-Q."/>
            <person name="Du Z.-J."/>
        </authorList>
    </citation>
    <scope>NUCLEOTIDE SEQUENCE [LARGE SCALE GENOMIC DNA]</scope>
    <source>
        <strain evidence="8 9">F01003</strain>
    </source>
</reference>
<evidence type="ECO:0000256" key="2">
    <source>
        <dbReference type="ARBA" id="ARBA00006275"/>
    </source>
</evidence>
<proteinExistence type="inferred from homology"/>
<evidence type="ECO:0000256" key="3">
    <source>
        <dbReference type="ARBA" id="ARBA00022729"/>
    </source>
</evidence>
<accession>A0A444MQW6</accession>
<evidence type="ECO:0000256" key="5">
    <source>
        <dbReference type="ARBA" id="ARBA00023237"/>
    </source>
</evidence>
<dbReference type="AlphaFoldDB" id="A0A444MQW6"/>
<evidence type="ECO:0000259" key="6">
    <source>
        <dbReference type="Pfam" id="PF07980"/>
    </source>
</evidence>
<dbReference type="OrthoDB" id="5694214at2"/>
<gene>
    <name evidence="8" type="ORF">EPL05_08185</name>
</gene>
<comment type="similarity">
    <text evidence="2">Belongs to the SusD family.</text>
</comment>
<feature type="domain" description="RagB/SusD" evidence="6">
    <location>
        <begin position="303"/>
        <end position="607"/>
    </location>
</feature>
<evidence type="ECO:0000256" key="1">
    <source>
        <dbReference type="ARBA" id="ARBA00004442"/>
    </source>
</evidence>
<dbReference type="InterPro" id="IPR033985">
    <property type="entry name" value="SusD-like_N"/>
</dbReference>
<name>A0A444MQW6_9SPHI</name>
<dbReference type="InterPro" id="IPR011990">
    <property type="entry name" value="TPR-like_helical_dom_sf"/>
</dbReference>
<dbReference type="InterPro" id="IPR012944">
    <property type="entry name" value="SusD_RagB_dom"/>
</dbReference>
<evidence type="ECO:0000259" key="7">
    <source>
        <dbReference type="Pfam" id="PF14322"/>
    </source>
</evidence>
<dbReference type="Gene3D" id="1.25.40.390">
    <property type="match status" value="1"/>
</dbReference>
<keyword evidence="4" id="KW-0472">Membrane</keyword>
<keyword evidence="3" id="KW-0732">Signal</keyword>
<dbReference type="Pfam" id="PF14322">
    <property type="entry name" value="SusD-like_3"/>
    <property type="match status" value="1"/>
</dbReference>
<dbReference type="EMBL" id="SBIW01000003">
    <property type="protein sequence ID" value="RWY54022.1"/>
    <property type="molecule type" value="Genomic_DNA"/>
</dbReference>
<dbReference type="RefSeq" id="WP_128533457.1">
    <property type="nucleotide sequence ID" value="NZ_SBIW01000003.1"/>
</dbReference>
<comment type="subcellular location">
    <subcellularLocation>
        <location evidence="1">Cell outer membrane</location>
    </subcellularLocation>
</comment>
<comment type="caution">
    <text evidence="8">The sequence shown here is derived from an EMBL/GenBank/DDBJ whole genome shotgun (WGS) entry which is preliminary data.</text>
</comment>
<evidence type="ECO:0000313" key="8">
    <source>
        <dbReference type="EMBL" id="RWY54022.1"/>
    </source>
</evidence>
<dbReference type="GO" id="GO:0009279">
    <property type="term" value="C:cell outer membrane"/>
    <property type="evidence" value="ECO:0007669"/>
    <property type="project" value="UniProtKB-SubCell"/>
</dbReference>
<keyword evidence="5" id="KW-0998">Cell outer membrane</keyword>
<feature type="domain" description="SusD-like N-terminal" evidence="7">
    <location>
        <begin position="100"/>
        <end position="219"/>
    </location>
</feature>
<dbReference type="Proteomes" id="UP000286701">
    <property type="component" value="Unassembled WGS sequence"/>
</dbReference>
<evidence type="ECO:0000256" key="4">
    <source>
        <dbReference type="ARBA" id="ARBA00023136"/>
    </source>
</evidence>
<evidence type="ECO:0000313" key="9">
    <source>
        <dbReference type="Proteomes" id="UP000286701"/>
    </source>
</evidence>
<keyword evidence="9" id="KW-1185">Reference proteome</keyword>
<dbReference type="SUPFAM" id="SSF48452">
    <property type="entry name" value="TPR-like"/>
    <property type="match status" value="1"/>
</dbReference>
<protein>
    <submittedName>
        <fullName evidence="8">RagB/SusD family nutrient uptake outer membrane protein</fullName>
    </submittedName>
</protein>
<dbReference type="Pfam" id="PF07980">
    <property type="entry name" value="SusD_RagB"/>
    <property type="match status" value="1"/>
</dbReference>
<organism evidence="8 9">
    <name type="scientific">Mucilaginibacter gilvus</name>
    <dbReference type="NCBI Taxonomy" id="2305909"/>
    <lineage>
        <taxon>Bacteria</taxon>
        <taxon>Pseudomonadati</taxon>
        <taxon>Bacteroidota</taxon>
        <taxon>Sphingobacteriia</taxon>
        <taxon>Sphingobacteriales</taxon>
        <taxon>Sphingobacteriaceae</taxon>
        <taxon>Mucilaginibacter</taxon>
    </lineage>
</organism>
<sequence length="607" mass="66590">MKTYRKFACAFLILTALVNNGCKKILEEHPQSSIVPSFFNTPSGVLGGIAGGYAAIRESTYGTEGFTAEMDAGTDDHLAGGSASGIQLYTYNGINSSVGGAGFGDAYRAINTMNGVLQYGQSIDLDAATRKQYLAQAKFLRAFWYFLLVQKHGDVPLHTAFITVPTKADSRAPAADVYKVIIQDLTEAAADLPNTPAAPFTGKAACKPVAQFLLARVYLTRGWLTNNQADFQQAYALFTDIIANKGTYGLDLWQDYGDAFNPTNDNGKETIFVSDHNIDTKYGIYPLGQAQGGGPYNLLPWFTNFNYPNLSGINSYESASGSLVTTGAGGMVRDVQYGRPYTRTRPNSDPVKTGANAGKRYILDQAFVNRDVDSRYENTFYTAWISNVATSNTAAAANNKRGISYTMTPGVDTAIYMPADNIDGAPQFVGTRPFKGIVIPPKYWNNNIFPSVKKFMDPSRAAANFNDPSTRPVVIWRFSDVYMLAGEAAFKLGDLGNAAKWINVVRQRAAFRKTNTAIQNSAAVLAMTVQPSDVTLDFILDERSREFYAECQRWLDLVRTRSLTARVKAWNNEAAPYVKDEFMLRAIPQTEIDLVTEGPKMPQNPGY</sequence>